<dbReference type="PANTHER" id="PTHR48006:SF94">
    <property type="entry name" value="PROTEIN KINASE DOMAIN-CONTAINING PROTEIN"/>
    <property type="match status" value="1"/>
</dbReference>
<comment type="subcellular location">
    <subcellularLocation>
        <location evidence="1">Membrane</location>
        <topology evidence="1">Single-pass type I membrane protein</topology>
    </subcellularLocation>
</comment>
<dbReference type="Gene3D" id="3.30.200.20">
    <property type="entry name" value="Phosphorylase Kinase, domain 1"/>
    <property type="match status" value="1"/>
</dbReference>
<evidence type="ECO:0000256" key="1">
    <source>
        <dbReference type="ARBA" id="ARBA00004479"/>
    </source>
</evidence>
<dbReference type="GO" id="GO:0005886">
    <property type="term" value="C:plasma membrane"/>
    <property type="evidence" value="ECO:0007669"/>
    <property type="project" value="TreeGrafter"/>
</dbReference>
<dbReference type="AlphaFoldDB" id="A0A7J7G7Q8"/>
<protein>
    <recommendedName>
        <fullName evidence="4">Protein kinase domain-containing protein</fullName>
    </recommendedName>
</protein>
<gene>
    <name evidence="2" type="ORF">HYC85_024309</name>
</gene>
<dbReference type="Proteomes" id="UP000593564">
    <property type="component" value="Unassembled WGS sequence"/>
</dbReference>
<name>A0A7J7G7Q8_CAMSI</name>
<reference evidence="3" key="1">
    <citation type="journal article" date="2020" name="Nat. Commun.">
        <title>Genome assembly of wild tea tree DASZ reveals pedigree and selection history of tea varieties.</title>
        <authorList>
            <person name="Zhang W."/>
            <person name="Zhang Y."/>
            <person name="Qiu H."/>
            <person name="Guo Y."/>
            <person name="Wan H."/>
            <person name="Zhang X."/>
            <person name="Scossa F."/>
            <person name="Alseekh S."/>
            <person name="Zhang Q."/>
            <person name="Wang P."/>
            <person name="Xu L."/>
            <person name="Schmidt M.H."/>
            <person name="Jia X."/>
            <person name="Li D."/>
            <person name="Zhu A."/>
            <person name="Guo F."/>
            <person name="Chen W."/>
            <person name="Ni D."/>
            <person name="Usadel B."/>
            <person name="Fernie A.R."/>
            <person name="Wen W."/>
        </authorList>
    </citation>
    <scope>NUCLEOTIDE SEQUENCE [LARGE SCALE GENOMIC DNA]</scope>
    <source>
        <strain evidence="3">cv. G240</strain>
    </source>
</reference>
<comment type="caution">
    <text evidence="2">The sequence shown here is derived from an EMBL/GenBank/DDBJ whole genome shotgun (WGS) entry which is preliminary data.</text>
</comment>
<dbReference type="PANTHER" id="PTHR48006">
    <property type="entry name" value="LEUCINE-RICH REPEAT-CONTAINING PROTEIN DDB_G0281931-RELATED"/>
    <property type="match status" value="1"/>
</dbReference>
<keyword evidence="3" id="KW-1185">Reference proteome</keyword>
<organism evidence="2 3">
    <name type="scientific">Camellia sinensis</name>
    <name type="common">Tea plant</name>
    <name type="synonym">Thea sinensis</name>
    <dbReference type="NCBI Taxonomy" id="4442"/>
    <lineage>
        <taxon>Eukaryota</taxon>
        <taxon>Viridiplantae</taxon>
        <taxon>Streptophyta</taxon>
        <taxon>Embryophyta</taxon>
        <taxon>Tracheophyta</taxon>
        <taxon>Spermatophyta</taxon>
        <taxon>Magnoliopsida</taxon>
        <taxon>eudicotyledons</taxon>
        <taxon>Gunneridae</taxon>
        <taxon>Pentapetalae</taxon>
        <taxon>asterids</taxon>
        <taxon>Ericales</taxon>
        <taxon>Theaceae</taxon>
        <taxon>Camellia</taxon>
    </lineage>
</organism>
<accession>A0A7J7G7Q8</accession>
<proteinExistence type="predicted"/>
<sequence>MPQVFKLFCWITTGFLGRYLYLFQSLGKLSRLTSLKKKVVVTFAYAPIELNYDNVVGATGNFSIRNLIGTRGFGSTYKTELVPGFLVAVKRLSIGRFQGIRQFNAEI</sequence>
<evidence type="ECO:0008006" key="4">
    <source>
        <dbReference type="Google" id="ProtNLM"/>
    </source>
</evidence>
<evidence type="ECO:0000313" key="2">
    <source>
        <dbReference type="EMBL" id="KAF5936803.1"/>
    </source>
</evidence>
<dbReference type="SUPFAM" id="SSF56112">
    <property type="entry name" value="Protein kinase-like (PK-like)"/>
    <property type="match status" value="1"/>
</dbReference>
<dbReference type="InterPro" id="IPR051824">
    <property type="entry name" value="LRR_Rcpt-Like_S/T_Kinase"/>
</dbReference>
<dbReference type="InterPro" id="IPR011009">
    <property type="entry name" value="Kinase-like_dom_sf"/>
</dbReference>
<evidence type="ECO:0000313" key="3">
    <source>
        <dbReference type="Proteomes" id="UP000593564"/>
    </source>
</evidence>
<reference evidence="2 3" key="2">
    <citation type="submission" date="2020-07" db="EMBL/GenBank/DDBJ databases">
        <title>Genome assembly of wild tea tree DASZ reveals pedigree and selection history of tea varieties.</title>
        <authorList>
            <person name="Zhang W."/>
        </authorList>
    </citation>
    <scope>NUCLEOTIDE SEQUENCE [LARGE SCALE GENOMIC DNA]</scope>
    <source>
        <strain evidence="3">cv. G240</strain>
        <tissue evidence="2">Leaf</tissue>
    </source>
</reference>
<dbReference type="EMBL" id="JACBKZ010000012">
    <property type="protein sequence ID" value="KAF5936803.1"/>
    <property type="molecule type" value="Genomic_DNA"/>
</dbReference>